<evidence type="ECO:0000256" key="4">
    <source>
        <dbReference type="ARBA" id="ARBA00024045"/>
    </source>
</evidence>
<name>A0A1Q3D1G9_CEPFO</name>
<feature type="domain" description="HMA" evidence="6">
    <location>
        <begin position="83"/>
        <end position="147"/>
    </location>
</feature>
<dbReference type="InterPro" id="IPR044577">
    <property type="entry name" value="HIPP4/7/8/17/18/19"/>
</dbReference>
<dbReference type="OrthoDB" id="689350at2759"/>
<dbReference type="Proteomes" id="UP000187406">
    <property type="component" value="Unassembled WGS sequence"/>
</dbReference>
<dbReference type="PROSITE" id="PS50846">
    <property type="entry name" value="HMA_2"/>
    <property type="match status" value="2"/>
</dbReference>
<dbReference type="SUPFAM" id="SSF55008">
    <property type="entry name" value="HMA, heavy metal-associated domain"/>
    <property type="match status" value="2"/>
</dbReference>
<keyword evidence="1" id="KW-0488">Methylation</keyword>
<keyword evidence="8" id="KW-1185">Reference proteome</keyword>
<dbReference type="InParanoid" id="A0A1Q3D1G9"/>
<evidence type="ECO:0000256" key="1">
    <source>
        <dbReference type="ARBA" id="ARBA00022481"/>
    </source>
</evidence>
<gene>
    <name evidence="7" type="ORF">CFOL_v3_29761</name>
</gene>
<evidence type="ECO:0000256" key="2">
    <source>
        <dbReference type="ARBA" id="ARBA00022723"/>
    </source>
</evidence>
<dbReference type="Pfam" id="PF00403">
    <property type="entry name" value="HMA"/>
    <property type="match status" value="2"/>
</dbReference>
<feature type="compositionally biased region" description="Basic and acidic residues" evidence="5">
    <location>
        <begin position="68"/>
        <end position="81"/>
    </location>
</feature>
<dbReference type="FunCoup" id="A0A1Q3D1G9">
    <property type="interactions" value="16"/>
</dbReference>
<dbReference type="CDD" id="cd00371">
    <property type="entry name" value="HMA"/>
    <property type="match status" value="2"/>
</dbReference>
<dbReference type="AlphaFoldDB" id="A0A1Q3D1G9"/>
<sequence>MLRVYMHCEGCSHKVFSCLKNFDGVEEVKVDKANNKVTVKGQRADPVKVLERIRKKYSRNAELLSPKPNKEEKKPEKREEPKVRTVVLKMHMHCQGCARDIKRDIERMKGVVTVEPDTRTSQVTVRGSFDTPKLVENIAKRLGKYAEVLKQVLDQQEQKGKDRDNKKDNKEEEKIVFYYPSLNSMHHVYPHQLFSEENVFSCSIM</sequence>
<evidence type="ECO:0000259" key="6">
    <source>
        <dbReference type="PROSITE" id="PS50846"/>
    </source>
</evidence>
<dbReference type="PANTHER" id="PTHR46195">
    <property type="entry name" value="HEAVY METAL-ASSOCIATED ISOPRENYLATED PLANT PROTEIN 7"/>
    <property type="match status" value="1"/>
</dbReference>
<feature type="region of interest" description="Disordered" evidence="5">
    <location>
        <begin position="62"/>
        <end position="81"/>
    </location>
</feature>
<dbReference type="PANTHER" id="PTHR46195:SF17">
    <property type="entry name" value="HEAVY METAL-ASSOCIATED ISOPRENYLATED PLANT PROTEIN 8"/>
    <property type="match status" value="1"/>
</dbReference>
<keyword evidence="3" id="KW-0449">Lipoprotein</keyword>
<organism evidence="7 8">
    <name type="scientific">Cephalotus follicularis</name>
    <name type="common">Albany pitcher plant</name>
    <dbReference type="NCBI Taxonomy" id="3775"/>
    <lineage>
        <taxon>Eukaryota</taxon>
        <taxon>Viridiplantae</taxon>
        <taxon>Streptophyta</taxon>
        <taxon>Embryophyta</taxon>
        <taxon>Tracheophyta</taxon>
        <taxon>Spermatophyta</taxon>
        <taxon>Magnoliopsida</taxon>
        <taxon>eudicotyledons</taxon>
        <taxon>Gunneridae</taxon>
        <taxon>Pentapetalae</taxon>
        <taxon>rosids</taxon>
        <taxon>fabids</taxon>
        <taxon>Oxalidales</taxon>
        <taxon>Cephalotaceae</taxon>
        <taxon>Cephalotus</taxon>
    </lineage>
</organism>
<dbReference type="EMBL" id="BDDD01003867">
    <property type="protein sequence ID" value="GAV86330.1"/>
    <property type="molecule type" value="Genomic_DNA"/>
</dbReference>
<accession>A0A1Q3D1G9</accession>
<dbReference type="Gene3D" id="3.30.70.100">
    <property type="match status" value="2"/>
</dbReference>
<dbReference type="InterPro" id="IPR036163">
    <property type="entry name" value="HMA_dom_sf"/>
</dbReference>
<protein>
    <submittedName>
        <fullName evidence="7">HMA domain-containing protein</fullName>
    </submittedName>
</protein>
<dbReference type="GO" id="GO:0046872">
    <property type="term" value="F:metal ion binding"/>
    <property type="evidence" value="ECO:0007669"/>
    <property type="project" value="UniProtKB-KW"/>
</dbReference>
<keyword evidence="2" id="KW-0479">Metal-binding</keyword>
<evidence type="ECO:0000313" key="7">
    <source>
        <dbReference type="EMBL" id="GAV86330.1"/>
    </source>
</evidence>
<reference evidence="8" key="1">
    <citation type="submission" date="2016-04" db="EMBL/GenBank/DDBJ databases">
        <title>Cephalotus genome sequencing.</title>
        <authorList>
            <person name="Fukushima K."/>
            <person name="Hasebe M."/>
            <person name="Fang X."/>
        </authorList>
    </citation>
    <scope>NUCLEOTIDE SEQUENCE [LARGE SCALE GENOMIC DNA]</scope>
    <source>
        <strain evidence="8">cv. St1</strain>
    </source>
</reference>
<comment type="caution">
    <text evidence="7">The sequence shown here is derived from an EMBL/GenBank/DDBJ whole genome shotgun (WGS) entry which is preliminary data.</text>
</comment>
<proteinExistence type="inferred from homology"/>
<dbReference type="InterPro" id="IPR006121">
    <property type="entry name" value="HMA_dom"/>
</dbReference>
<evidence type="ECO:0000256" key="5">
    <source>
        <dbReference type="SAM" id="MobiDB-lite"/>
    </source>
</evidence>
<keyword evidence="3" id="KW-0636">Prenylation</keyword>
<dbReference type="STRING" id="3775.A0A1Q3D1G9"/>
<evidence type="ECO:0000313" key="8">
    <source>
        <dbReference type="Proteomes" id="UP000187406"/>
    </source>
</evidence>
<feature type="domain" description="HMA" evidence="6">
    <location>
        <begin position="1"/>
        <end position="61"/>
    </location>
</feature>
<evidence type="ECO:0000256" key="3">
    <source>
        <dbReference type="ARBA" id="ARBA00023289"/>
    </source>
</evidence>
<comment type="similarity">
    <text evidence="4">Belongs to the HIPP family.</text>
</comment>